<evidence type="ECO:0000256" key="4">
    <source>
        <dbReference type="ARBA" id="ARBA00022982"/>
    </source>
</evidence>
<comment type="subcellular location">
    <subcellularLocation>
        <location evidence="1">Membrane</location>
    </subcellularLocation>
</comment>
<name>A0A7J7BXA7_TRIWF</name>
<dbReference type="Proteomes" id="UP000593562">
    <property type="component" value="Unassembled WGS sequence"/>
</dbReference>
<protein>
    <submittedName>
        <fullName evidence="9">Putative ferric-chelate reductase 1</fullName>
    </submittedName>
</protein>
<evidence type="ECO:0000256" key="6">
    <source>
        <dbReference type="SAM" id="Phobius"/>
    </source>
</evidence>
<evidence type="ECO:0000313" key="10">
    <source>
        <dbReference type="Proteomes" id="UP000593562"/>
    </source>
</evidence>
<dbReference type="CDD" id="cd09631">
    <property type="entry name" value="DOMON_DOH"/>
    <property type="match status" value="1"/>
</dbReference>
<dbReference type="InterPro" id="IPR045266">
    <property type="entry name" value="DOH_DOMON"/>
</dbReference>
<keyword evidence="5 6" id="KW-0472">Membrane</keyword>
<evidence type="ECO:0000256" key="5">
    <source>
        <dbReference type="ARBA" id="ARBA00023136"/>
    </source>
</evidence>
<proteinExistence type="predicted"/>
<feature type="signal peptide" evidence="7">
    <location>
        <begin position="1"/>
        <end position="25"/>
    </location>
</feature>
<dbReference type="AlphaFoldDB" id="A0A7J7BXA7"/>
<evidence type="ECO:0000256" key="2">
    <source>
        <dbReference type="ARBA" id="ARBA00022448"/>
    </source>
</evidence>
<gene>
    <name evidence="9" type="ORF">HS088_TW22G00190</name>
</gene>
<dbReference type="InParanoid" id="A0A7J7BXA7"/>
<reference evidence="9 10" key="1">
    <citation type="journal article" date="2020" name="Nat. Commun.">
        <title>Genome of Tripterygium wilfordii and identification of cytochrome P450 involved in triptolide biosynthesis.</title>
        <authorList>
            <person name="Tu L."/>
            <person name="Su P."/>
            <person name="Zhang Z."/>
            <person name="Gao L."/>
            <person name="Wang J."/>
            <person name="Hu T."/>
            <person name="Zhou J."/>
            <person name="Zhang Y."/>
            <person name="Zhao Y."/>
            <person name="Liu Y."/>
            <person name="Song Y."/>
            <person name="Tong Y."/>
            <person name="Lu Y."/>
            <person name="Yang J."/>
            <person name="Xu C."/>
            <person name="Jia M."/>
            <person name="Peters R.J."/>
            <person name="Huang L."/>
            <person name="Gao W."/>
        </authorList>
    </citation>
    <scope>NUCLEOTIDE SEQUENCE [LARGE SCALE GENOMIC DNA]</scope>
    <source>
        <strain evidence="10">cv. XIE 37</strain>
        <tissue evidence="9">Leaf</tissue>
    </source>
</reference>
<accession>A0A7J7BXA7</accession>
<dbReference type="PANTHER" id="PTHR23130">
    <property type="entry name" value="CYTOCHROME B561 AND DOMON DOMAIN-CONTAINING PROTEIN"/>
    <property type="match status" value="1"/>
</dbReference>
<dbReference type="Gene3D" id="2.60.40.1210">
    <property type="entry name" value="Cellobiose dehydrogenase, cytochrome domain"/>
    <property type="match status" value="1"/>
</dbReference>
<feature type="transmembrane region" description="Helical" evidence="6">
    <location>
        <begin position="211"/>
        <end position="229"/>
    </location>
</feature>
<comment type="caution">
    <text evidence="9">The sequence shown here is derived from an EMBL/GenBank/DDBJ whole genome shotgun (WGS) entry which is preliminary data.</text>
</comment>
<dbReference type="OrthoDB" id="19261at2759"/>
<keyword evidence="6" id="KW-0812">Transmembrane</keyword>
<keyword evidence="6" id="KW-1133">Transmembrane helix</keyword>
<sequence>MKPSSMSMPIFIFHLLYTLLTTTDSQTDSCTSNLNLNGVAFDITNLQCLAVWTPRNFLLRYGQASSDIWSFILSAPDSNSYTAIGFSSNGQMVGSSAIVGWISNGAGTMKQYYLGGQSSSLVLPDQGNLSIISNSTIIVSQSSRVYMAFQLNTNQPQTRVLYAVGTTGSLPAAPSYMLTEHVDKVSTTLNYVTGQGTKSGSPHSRLRNSHGMVNILGWGIAMLIGVIVAR</sequence>
<dbReference type="PROSITE" id="PS50836">
    <property type="entry name" value="DOMON"/>
    <property type="match status" value="1"/>
</dbReference>
<keyword evidence="4" id="KW-0249">Electron transport</keyword>
<keyword evidence="10" id="KW-1185">Reference proteome</keyword>
<feature type="domain" description="DOMON" evidence="8">
    <location>
        <begin position="55"/>
        <end position="165"/>
    </location>
</feature>
<dbReference type="InterPro" id="IPR005018">
    <property type="entry name" value="DOMON_domain"/>
</dbReference>
<organism evidence="9 10">
    <name type="scientific">Tripterygium wilfordii</name>
    <name type="common">Thunder God vine</name>
    <dbReference type="NCBI Taxonomy" id="458696"/>
    <lineage>
        <taxon>Eukaryota</taxon>
        <taxon>Viridiplantae</taxon>
        <taxon>Streptophyta</taxon>
        <taxon>Embryophyta</taxon>
        <taxon>Tracheophyta</taxon>
        <taxon>Spermatophyta</taxon>
        <taxon>Magnoliopsida</taxon>
        <taxon>eudicotyledons</taxon>
        <taxon>Gunneridae</taxon>
        <taxon>Pentapetalae</taxon>
        <taxon>rosids</taxon>
        <taxon>fabids</taxon>
        <taxon>Celastrales</taxon>
        <taxon>Celastraceae</taxon>
        <taxon>Tripterygium</taxon>
    </lineage>
</organism>
<dbReference type="Pfam" id="PF03351">
    <property type="entry name" value="DOMON"/>
    <property type="match status" value="1"/>
</dbReference>
<feature type="chain" id="PRO_5029675635" evidence="7">
    <location>
        <begin position="26"/>
        <end position="230"/>
    </location>
</feature>
<dbReference type="PANTHER" id="PTHR23130:SF171">
    <property type="entry name" value="OS01G0895300 PROTEIN"/>
    <property type="match status" value="1"/>
</dbReference>
<dbReference type="GO" id="GO:0016020">
    <property type="term" value="C:membrane"/>
    <property type="evidence" value="ECO:0007669"/>
    <property type="project" value="UniProtKB-SubCell"/>
</dbReference>
<evidence type="ECO:0000256" key="1">
    <source>
        <dbReference type="ARBA" id="ARBA00004370"/>
    </source>
</evidence>
<evidence type="ECO:0000313" key="9">
    <source>
        <dbReference type="EMBL" id="KAF5726512.1"/>
    </source>
</evidence>
<dbReference type="EMBL" id="JAAARO010000022">
    <property type="protein sequence ID" value="KAF5726512.1"/>
    <property type="molecule type" value="Genomic_DNA"/>
</dbReference>
<keyword evidence="3 7" id="KW-0732">Signal</keyword>
<dbReference type="SMART" id="SM00664">
    <property type="entry name" value="DoH"/>
    <property type="match status" value="1"/>
</dbReference>
<evidence type="ECO:0000256" key="3">
    <source>
        <dbReference type="ARBA" id="ARBA00022729"/>
    </source>
</evidence>
<evidence type="ECO:0000259" key="8">
    <source>
        <dbReference type="PROSITE" id="PS50836"/>
    </source>
</evidence>
<evidence type="ECO:0000256" key="7">
    <source>
        <dbReference type="SAM" id="SignalP"/>
    </source>
</evidence>
<keyword evidence="2" id="KW-0813">Transport</keyword>